<evidence type="ECO:0000256" key="2">
    <source>
        <dbReference type="ARBA" id="ARBA00023125"/>
    </source>
</evidence>
<dbReference type="Pfam" id="PF00356">
    <property type="entry name" value="LacI"/>
    <property type="match status" value="1"/>
</dbReference>
<feature type="domain" description="HTH lacI-type" evidence="4">
    <location>
        <begin position="2"/>
        <end position="58"/>
    </location>
</feature>
<dbReference type="Proteomes" id="UP000662088">
    <property type="component" value="Unassembled WGS sequence"/>
</dbReference>
<dbReference type="Gene3D" id="3.40.50.2300">
    <property type="match status" value="2"/>
</dbReference>
<dbReference type="SUPFAM" id="SSF47413">
    <property type="entry name" value="lambda repressor-like DNA-binding domains"/>
    <property type="match status" value="1"/>
</dbReference>
<keyword evidence="3" id="KW-0804">Transcription</keyword>
<sequence>MATLKEIADKVGVSLATVSRVLNNDSKIVVSDETRIQILRVAEELKYKTAKQRKNKSKNIYVVGIVEMFDVAQQLQDPYYLFLRSIVEKQCFQKGIKVVSVFKNGGAYQLFEDTKLNGIICIGKFTEEEVKEVSAISSNLVFLDSSPNDEIYDGVKTNFKLGVFQALNYFTKMGHEKIGFVGSKKTLNDLKIFSLDDRLKFYNEYMKEKSLYNEQFIIDSKMTYDGGYRSISEYLKNNDSLPTALFASNDAVAVGVIRGLKEAGYEVPKDISIIAFNDTIVSQYTNPPLTSVSVHTEYLGEVAVELMVEKLSNDRRYAKKVIVPSEFVIRESVKRII</sequence>
<organism evidence="5 6">
    <name type="scientific">Clostridium lentum</name>
    <dbReference type="NCBI Taxonomy" id="2763037"/>
    <lineage>
        <taxon>Bacteria</taxon>
        <taxon>Bacillati</taxon>
        <taxon>Bacillota</taxon>
        <taxon>Clostridia</taxon>
        <taxon>Eubacteriales</taxon>
        <taxon>Clostridiaceae</taxon>
        <taxon>Clostridium</taxon>
    </lineage>
</organism>
<dbReference type="SMART" id="SM00354">
    <property type="entry name" value="HTH_LACI"/>
    <property type="match status" value="1"/>
</dbReference>
<dbReference type="PANTHER" id="PTHR30146:SF149">
    <property type="entry name" value="HTH-TYPE TRANSCRIPTIONAL REGULATOR EBGR"/>
    <property type="match status" value="1"/>
</dbReference>
<gene>
    <name evidence="5" type="ORF">H8R92_04125</name>
</gene>
<dbReference type="CDD" id="cd01392">
    <property type="entry name" value="HTH_LacI"/>
    <property type="match status" value="1"/>
</dbReference>
<dbReference type="GO" id="GO:0003700">
    <property type="term" value="F:DNA-binding transcription factor activity"/>
    <property type="evidence" value="ECO:0007669"/>
    <property type="project" value="TreeGrafter"/>
</dbReference>
<evidence type="ECO:0000313" key="6">
    <source>
        <dbReference type="Proteomes" id="UP000662088"/>
    </source>
</evidence>
<dbReference type="InterPro" id="IPR000843">
    <property type="entry name" value="HTH_LacI"/>
</dbReference>
<dbReference type="CDD" id="cd01544">
    <property type="entry name" value="PBP1_GalR"/>
    <property type="match status" value="1"/>
</dbReference>
<dbReference type="PROSITE" id="PS50932">
    <property type="entry name" value="HTH_LACI_2"/>
    <property type="match status" value="1"/>
</dbReference>
<keyword evidence="1" id="KW-0805">Transcription regulation</keyword>
<keyword evidence="2 5" id="KW-0238">DNA-binding</keyword>
<dbReference type="RefSeq" id="WP_022211060.1">
    <property type="nucleotide sequence ID" value="NZ_JACOOQ010000005.1"/>
</dbReference>
<dbReference type="Gene3D" id="1.10.260.40">
    <property type="entry name" value="lambda repressor-like DNA-binding domains"/>
    <property type="match status" value="1"/>
</dbReference>
<dbReference type="InterPro" id="IPR046335">
    <property type="entry name" value="LacI/GalR-like_sensor"/>
</dbReference>
<dbReference type="PROSITE" id="PS00356">
    <property type="entry name" value="HTH_LACI_1"/>
    <property type="match status" value="1"/>
</dbReference>
<proteinExistence type="predicted"/>
<evidence type="ECO:0000259" key="4">
    <source>
        <dbReference type="PROSITE" id="PS50932"/>
    </source>
</evidence>
<evidence type="ECO:0000256" key="3">
    <source>
        <dbReference type="ARBA" id="ARBA00023163"/>
    </source>
</evidence>
<dbReference type="EMBL" id="JACOOQ010000005">
    <property type="protein sequence ID" value="MBC5639630.1"/>
    <property type="molecule type" value="Genomic_DNA"/>
</dbReference>
<keyword evidence="6" id="KW-1185">Reference proteome</keyword>
<evidence type="ECO:0000313" key="5">
    <source>
        <dbReference type="EMBL" id="MBC5639630.1"/>
    </source>
</evidence>
<dbReference type="SUPFAM" id="SSF53822">
    <property type="entry name" value="Periplasmic binding protein-like I"/>
    <property type="match status" value="1"/>
</dbReference>
<dbReference type="InterPro" id="IPR028082">
    <property type="entry name" value="Peripla_BP_I"/>
</dbReference>
<evidence type="ECO:0000256" key="1">
    <source>
        <dbReference type="ARBA" id="ARBA00023015"/>
    </source>
</evidence>
<comment type="caution">
    <text evidence="5">The sequence shown here is derived from an EMBL/GenBank/DDBJ whole genome shotgun (WGS) entry which is preliminary data.</text>
</comment>
<name>A0A8I0A5V7_9CLOT</name>
<accession>A0A8I0A5V7</accession>
<dbReference type="AlphaFoldDB" id="A0A8I0A5V7"/>
<dbReference type="GO" id="GO:0000976">
    <property type="term" value="F:transcription cis-regulatory region binding"/>
    <property type="evidence" value="ECO:0007669"/>
    <property type="project" value="TreeGrafter"/>
</dbReference>
<dbReference type="Pfam" id="PF13377">
    <property type="entry name" value="Peripla_BP_3"/>
    <property type="match status" value="1"/>
</dbReference>
<dbReference type="InterPro" id="IPR010982">
    <property type="entry name" value="Lambda_DNA-bd_dom_sf"/>
</dbReference>
<protein>
    <submittedName>
        <fullName evidence="5">LacI family DNA-binding transcriptional regulator</fullName>
    </submittedName>
</protein>
<dbReference type="PANTHER" id="PTHR30146">
    <property type="entry name" value="LACI-RELATED TRANSCRIPTIONAL REPRESSOR"/>
    <property type="match status" value="1"/>
</dbReference>
<reference evidence="5" key="1">
    <citation type="submission" date="2020-08" db="EMBL/GenBank/DDBJ databases">
        <title>Genome public.</title>
        <authorList>
            <person name="Liu C."/>
            <person name="Sun Q."/>
        </authorList>
    </citation>
    <scope>NUCLEOTIDE SEQUENCE</scope>
    <source>
        <strain evidence="5">NSJ-42</strain>
    </source>
</reference>